<evidence type="ECO:0000313" key="2">
    <source>
        <dbReference type="EMBL" id="CAB9524463.1"/>
    </source>
</evidence>
<dbReference type="Proteomes" id="UP001153069">
    <property type="component" value="Unassembled WGS sequence"/>
</dbReference>
<dbReference type="EMBL" id="CAICTM010001539">
    <property type="protein sequence ID" value="CAB9524463.1"/>
    <property type="molecule type" value="Genomic_DNA"/>
</dbReference>
<feature type="region of interest" description="Disordered" evidence="1">
    <location>
        <begin position="469"/>
        <end position="564"/>
    </location>
</feature>
<proteinExistence type="predicted"/>
<sequence length="884" mass="97201">MFTNQTTNLTTLSKALTSLCREFDAVSTLESIASPGDSCRDKESQIHEAEGFLDTLAKRVDDVDDALMKSTEHLLPTLSGGGGPSRMTATELSQILTSLHAIHSQQIKRIEALLAGSPASASDATLDETRVITPYHWSLGLPLDKVEEMDNETDRYSFGSAASSLRSGPRTPFSQRGPGTPSTPSLRDLHLSATTTSILTQDFDTPNRKKMAQQNNNLSAKMSASPDAASDNESRNPIQNTSNSENGLDAIRNYHSGSMSHPDDDDDENSTQQKDNASTDYLRMLHDDEDDDSVDESTLCPTVIAEDRKPKSVEEKGGHVANEEETHSGAKALATHKEPNFNCSYSAFSQIFRTQNQQSTLLVEASGEAEAKDTVLSPEIDVTRNKIFRPNQHDISHVVVQTDDGSPSQTLLTMDGSMFLHDADAVSHRSRRISDAASLGDETPVLDRYRIISDDNSIGFKVLPNERGSHRKTLSAKRSETNGVPKTVKFRGDSVEGNGDHPAFRKTPYPARNDLGLTSVTSDTSRIAQSKPISSPFRFENGKENQGTALSSPFHTGGRNSERRSFGKSVAFNVQFQSPATSTKGSFRKTPFKSGPPEPTSSSKPHSGVRFDVRTPSKGITKVYRKTPLAKITERESMESLKFPDDNSGQGVRFEGDPLSSSTPISKGVTFRKTPYRRSVANVDGEDDDNLDDTKDQMKSPRAEMPPGMVASSTPKTIRFAVDATTSMSSPMSFASDITGFTAISYSEHQRELFPRVESLEEEKKEEATSRTPRKSASSLIAKVSQEEFEQASPLVKLQFSREETNKAITALNGAAFLRKSAGDSFMQFTDAEAYKILRNYGFKRRRCKGLLMSLCHWQRLAMHQELDEETDFGLASIYFEIVQ</sequence>
<comment type="caution">
    <text evidence="2">The sequence shown here is derived from an EMBL/GenBank/DDBJ whole genome shotgun (WGS) entry which is preliminary data.</text>
</comment>
<feature type="region of interest" description="Disordered" evidence="1">
    <location>
        <begin position="581"/>
        <end position="615"/>
    </location>
</feature>
<accession>A0A9N8EPK7</accession>
<evidence type="ECO:0000313" key="3">
    <source>
        <dbReference type="Proteomes" id="UP001153069"/>
    </source>
</evidence>
<feature type="compositionally biased region" description="Polar residues" evidence="1">
    <location>
        <begin position="544"/>
        <end position="554"/>
    </location>
</feature>
<feature type="region of interest" description="Disordered" evidence="1">
    <location>
        <begin position="308"/>
        <end position="329"/>
    </location>
</feature>
<feature type="region of interest" description="Disordered" evidence="1">
    <location>
        <begin position="758"/>
        <end position="779"/>
    </location>
</feature>
<feature type="compositionally biased region" description="Polar residues" evidence="1">
    <location>
        <begin position="235"/>
        <end position="246"/>
    </location>
</feature>
<feature type="compositionally biased region" description="Basic and acidic residues" evidence="1">
    <location>
        <begin position="308"/>
        <end position="328"/>
    </location>
</feature>
<keyword evidence="3" id="KW-1185">Reference proteome</keyword>
<feature type="compositionally biased region" description="Basic and acidic residues" evidence="1">
    <location>
        <begin position="635"/>
        <end position="645"/>
    </location>
</feature>
<dbReference type="AlphaFoldDB" id="A0A9N8EPK7"/>
<feature type="compositionally biased region" description="Basic and acidic residues" evidence="1">
    <location>
        <begin position="758"/>
        <end position="769"/>
    </location>
</feature>
<name>A0A9N8EPK7_9STRA</name>
<gene>
    <name evidence="2" type="ORF">SEMRO_1541_G280940.1</name>
</gene>
<feature type="region of interest" description="Disordered" evidence="1">
    <location>
        <begin position="219"/>
        <end position="274"/>
    </location>
</feature>
<protein>
    <submittedName>
        <fullName evidence="2">Uncharacterized protein</fullName>
    </submittedName>
</protein>
<feature type="compositionally biased region" description="Basic and acidic residues" evidence="1">
    <location>
        <begin position="692"/>
        <end position="702"/>
    </location>
</feature>
<evidence type="ECO:0000256" key="1">
    <source>
        <dbReference type="SAM" id="MobiDB-lite"/>
    </source>
</evidence>
<reference evidence="2" key="1">
    <citation type="submission" date="2020-06" db="EMBL/GenBank/DDBJ databases">
        <authorList>
            <consortium name="Plant Systems Biology data submission"/>
        </authorList>
    </citation>
    <scope>NUCLEOTIDE SEQUENCE</scope>
    <source>
        <strain evidence="2">D6</strain>
    </source>
</reference>
<feature type="region of interest" description="Disordered" evidence="1">
    <location>
        <begin position="635"/>
        <end position="712"/>
    </location>
</feature>
<dbReference type="OrthoDB" id="10629580at2759"/>
<feature type="region of interest" description="Disordered" evidence="1">
    <location>
        <begin position="158"/>
        <end position="188"/>
    </location>
</feature>
<organism evidence="2 3">
    <name type="scientific">Seminavis robusta</name>
    <dbReference type="NCBI Taxonomy" id="568900"/>
    <lineage>
        <taxon>Eukaryota</taxon>
        <taxon>Sar</taxon>
        <taxon>Stramenopiles</taxon>
        <taxon>Ochrophyta</taxon>
        <taxon>Bacillariophyta</taxon>
        <taxon>Bacillariophyceae</taxon>
        <taxon>Bacillariophycidae</taxon>
        <taxon>Naviculales</taxon>
        <taxon>Naviculaceae</taxon>
        <taxon>Seminavis</taxon>
    </lineage>
</organism>
<feature type="compositionally biased region" description="Polar residues" evidence="1">
    <location>
        <begin position="516"/>
        <end position="533"/>
    </location>
</feature>
<feature type="compositionally biased region" description="Basic and acidic residues" evidence="1">
    <location>
        <begin position="490"/>
        <end position="503"/>
    </location>
</feature>